<feature type="transmembrane region" description="Helical" evidence="14">
    <location>
        <begin position="259"/>
        <end position="281"/>
    </location>
</feature>
<evidence type="ECO:0000256" key="5">
    <source>
        <dbReference type="ARBA" id="ARBA00022676"/>
    </source>
</evidence>
<comment type="pathway">
    <text evidence="2 14">Protein modification; protein glycosylation.</text>
</comment>
<evidence type="ECO:0000256" key="11">
    <source>
        <dbReference type="ARBA" id="ARBA00044743"/>
    </source>
</evidence>
<protein>
    <recommendedName>
        <fullName evidence="4 14">Dol-P-Man:Man(5)GlcNAc(2)-PP-Dol alpha-1,3-mannosyltransferase</fullName>
        <ecNumber evidence="3 14">2.4.1.258</ecNumber>
    </recommendedName>
    <alternativeName>
        <fullName evidence="14">Dol-P-Man-dependent alpha(1-3)-mannosyltransferase</fullName>
    </alternativeName>
</protein>
<evidence type="ECO:0000256" key="7">
    <source>
        <dbReference type="ARBA" id="ARBA00022692"/>
    </source>
</evidence>
<evidence type="ECO:0000256" key="8">
    <source>
        <dbReference type="ARBA" id="ARBA00022824"/>
    </source>
</evidence>
<dbReference type="EMBL" id="JAEUBG010001794">
    <property type="protein sequence ID" value="KAH3685779.1"/>
    <property type="molecule type" value="Genomic_DNA"/>
</dbReference>
<gene>
    <name evidence="16" type="ORF">WICPIJ_003242</name>
</gene>
<dbReference type="GO" id="GO:0005789">
    <property type="term" value="C:endoplasmic reticulum membrane"/>
    <property type="evidence" value="ECO:0007669"/>
    <property type="project" value="UniProtKB-SubCell"/>
</dbReference>
<feature type="transmembrane region" description="Helical" evidence="14">
    <location>
        <begin position="187"/>
        <end position="208"/>
    </location>
</feature>
<reference evidence="16" key="1">
    <citation type="journal article" date="2021" name="Open Biol.">
        <title>Shared evolutionary footprints suggest mitochondrial oxidative damage underlies multiple complex I losses in fungi.</title>
        <authorList>
            <person name="Schikora-Tamarit M.A."/>
            <person name="Marcet-Houben M."/>
            <person name="Nosek J."/>
            <person name="Gabaldon T."/>
        </authorList>
    </citation>
    <scope>NUCLEOTIDE SEQUENCE</scope>
    <source>
        <strain evidence="16">CBS2887</strain>
    </source>
</reference>
<dbReference type="InterPro" id="IPR007873">
    <property type="entry name" value="Glycosyltransferase_ALG3"/>
</dbReference>
<evidence type="ECO:0000256" key="6">
    <source>
        <dbReference type="ARBA" id="ARBA00022679"/>
    </source>
</evidence>
<comment type="subcellular location">
    <subcellularLocation>
        <location evidence="1 14">Endoplasmic reticulum membrane</location>
        <topology evidence="1 14">Multi-pass membrane protein</topology>
    </subcellularLocation>
</comment>
<dbReference type="PANTHER" id="PTHR12646">
    <property type="entry name" value="NOT56 - RELATED"/>
    <property type="match status" value="1"/>
</dbReference>
<comment type="function">
    <text evidence="11 14">Dol-P-Man:Man(5)GlcNAc(2)-PP-Dol alpha-1,3-mannosyltransferase that operates in the biosynthetic pathway of dolichol-linked oligosaccharides, the glycan precursors employed in protein asparagine (N)-glycosylation. The assembly of dolichol-linked oligosaccharides begins on the cytosolic side of the endoplasmic reticulum membrane and finishes in its lumen. The sequential addition of sugars to dolichol pyrophosphate produces dolichol-linked oligosaccharides containing fourteen sugars, including two GlcNAcs, nine mannoses and three glucoses. Once assembled, the oligosaccharide is transferred from the lipid to nascent proteins by oligosaccharyltransferases. In the lumen of the endoplasmic reticulum, adds the first dolichyl beta-D-mannosyl phosphate derived mannose in an alpha-1,3 linkage to Man(5)GlcNAc(2)-PP-dolichol to produce Man(6)GlcNAc(2)-PP-dolichol.</text>
</comment>
<keyword evidence="6 14" id="KW-0808">Transferase</keyword>
<feature type="region of interest" description="Disordered" evidence="15">
    <location>
        <begin position="1"/>
        <end position="32"/>
    </location>
</feature>
<dbReference type="Pfam" id="PF05208">
    <property type="entry name" value="ALG3"/>
    <property type="match status" value="1"/>
</dbReference>
<dbReference type="OrthoDB" id="20028at2759"/>
<organism evidence="16 17">
    <name type="scientific">Wickerhamomyces pijperi</name>
    <name type="common">Yeast</name>
    <name type="synonym">Pichia pijperi</name>
    <dbReference type="NCBI Taxonomy" id="599730"/>
    <lineage>
        <taxon>Eukaryota</taxon>
        <taxon>Fungi</taxon>
        <taxon>Dikarya</taxon>
        <taxon>Ascomycota</taxon>
        <taxon>Saccharomycotina</taxon>
        <taxon>Saccharomycetes</taxon>
        <taxon>Phaffomycetales</taxon>
        <taxon>Wickerhamomycetaceae</taxon>
        <taxon>Wickerhamomyces</taxon>
    </lineage>
</organism>
<evidence type="ECO:0000256" key="2">
    <source>
        <dbReference type="ARBA" id="ARBA00004922"/>
    </source>
</evidence>
<evidence type="ECO:0000256" key="15">
    <source>
        <dbReference type="SAM" id="MobiDB-lite"/>
    </source>
</evidence>
<evidence type="ECO:0000256" key="10">
    <source>
        <dbReference type="ARBA" id="ARBA00023136"/>
    </source>
</evidence>
<evidence type="ECO:0000313" key="17">
    <source>
        <dbReference type="Proteomes" id="UP000774326"/>
    </source>
</evidence>
<dbReference type="PANTHER" id="PTHR12646:SF0">
    <property type="entry name" value="DOL-P-MAN:MAN(5)GLCNAC(2)-PP-DOL ALPHA-1,3-MANNOSYLTRANSFERASE"/>
    <property type="match status" value="1"/>
</dbReference>
<keyword evidence="8 14" id="KW-0256">Endoplasmic reticulum</keyword>
<proteinExistence type="inferred from homology"/>
<evidence type="ECO:0000256" key="3">
    <source>
        <dbReference type="ARBA" id="ARBA00011964"/>
    </source>
</evidence>
<reference evidence="16" key="2">
    <citation type="submission" date="2021-01" db="EMBL/GenBank/DDBJ databases">
        <authorList>
            <person name="Schikora-Tamarit M.A."/>
        </authorList>
    </citation>
    <scope>NUCLEOTIDE SEQUENCE</scope>
    <source>
        <strain evidence="16">CBS2887</strain>
    </source>
</reference>
<evidence type="ECO:0000313" key="16">
    <source>
        <dbReference type="EMBL" id="KAH3685779.1"/>
    </source>
</evidence>
<keyword evidence="9 14" id="KW-1133">Transmembrane helix</keyword>
<comment type="caution">
    <text evidence="16">The sequence shown here is derived from an EMBL/GenBank/DDBJ whole genome shotgun (WGS) entry which is preliminary data.</text>
</comment>
<feature type="transmembrane region" description="Helical" evidence="14">
    <location>
        <begin position="228"/>
        <end position="252"/>
    </location>
</feature>
<keyword evidence="5 14" id="KW-0328">Glycosyltransferase</keyword>
<dbReference type="GO" id="GO:0052925">
    <property type="term" value="F:dol-P-Man:Man(5)GlcNAc(2)-PP-Dol alpha-1,3-mannosyltransferase activity"/>
    <property type="evidence" value="ECO:0007669"/>
    <property type="project" value="UniProtKB-EC"/>
</dbReference>
<evidence type="ECO:0000256" key="1">
    <source>
        <dbReference type="ARBA" id="ARBA00004477"/>
    </source>
</evidence>
<comment type="catalytic activity">
    <reaction evidence="12 14">
        <text>an alpha-D-Man-(1-&gt;2)-alpha-D-Man-(1-&gt;2)-alpha-D-Man-(1-&gt;3)-[alpha-D-Man-(1-&gt;6)]-beta-D-Man-(1-&gt;4)-beta-D-GlcNAc-(1-&gt;4)-alpha-D-GlcNAc-diphospho-di-trans,poly-cis-dolichol + a di-trans,poly-cis-dolichyl beta-D-mannosyl phosphate = an alpha-D-Man-(1-&gt;2)-alpha-D-Man-(1-&gt;2)-alpha-D-Man-(1-&gt;3)-[alpha-D-Man-(1-&gt;3)-alpha-D-Man-(1-&gt;6)]-beta-D-Man-(1-&gt;4)-beta-D-GlcNAc-(1-&gt;4)-alpha-D-GlcNAc-diphospho-di-trans,poly-cis-dolichol + a di-trans,poly-cis-dolichyl phosphate + H(+)</text>
        <dbReference type="Rhea" id="RHEA:29527"/>
        <dbReference type="Rhea" id="RHEA-COMP:19498"/>
        <dbReference type="Rhea" id="RHEA-COMP:19501"/>
        <dbReference type="Rhea" id="RHEA-COMP:19516"/>
        <dbReference type="Rhea" id="RHEA-COMP:19517"/>
        <dbReference type="ChEBI" id="CHEBI:15378"/>
        <dbReference type="ChEBI" id="CHEBI:57683"/>
        <dbReference type="ChEBI" id="CHEBI:58211"/>
        <dbReference type="ChEBI" id="CHEBI:132515"/>
        <dbReference type="ChEBI" id="CHEBI:132516"/>
        <dbReference type="EC" id="2.4.1.258"/>
    </reaction>
    <physiologicalReaction direction="left-to-right" evidence="12 14">
        <dbReference type="Rhea" id="RHEA:29528"/>
    </physiologicalReaction>
</comment>
<evidence type="ECO:0000256" key="14">
    <source>
        <dbReference type="RuleBase" id="RU364047"/>
    </source>
</evidence>
<comment type="similarity">
    <text evidence="13">Belongs to the glycosyltransferase ALG3 family.</text>
</comment>
<feature type="transmembrane region" description="Helical" evidence="14">
    <location>
        <begin position="415"/>
        <end position="440"/>
    </location>
</feature>
<name>A0A9P8QAA5_WICPI</name>
<keyword evidence="7 14" id="KW-0812">Transmembrane</keyword>
<dbReference type="EC" id="2.4.1.258" evidence="3 14"/>
<feature type="transmembrane region" description="Helical" evidence="14">
    <location>
        <begin position="384"/>
        <end position="403"/>
    </location>
</feature>
<evidence type="ECO:0000256" key="13">
    <source>
        <dbReference type="ARBA" id="ARBA00093457"/>
    </source>
</evidence>
<feature type="transmembrane region" description="Helical" evidence="14">
    <location>
        <begin position="326"/>
        <end position="344"/>
    </location>
</feature>
<dbReference type="AlphaFoldDB" id="A0A9P8QAA5"/>
<evidence type="ECO:0000256" key="12">
    <source>
        <dbReference type="ARBA" id="ARBA00049506"/>
    </source>
</evidence>
<accession>A0A9P8QAA5</accession>
<evidence type="ECO:0000256" key="9">
    <source>
        <dbReference type="ARBA" id="ARBA00022989"/>
    </source>
</evidence>
<dbReference type="Proteomes" id="UP000774326">
    <property type="component" value="Unassembled WGS sequence"/>
</dbReference>
<evidence type="ECO:0000256" key="4">
    <source>
        <dbReference type="ARBA" id="ARBA00015561"/>
    </source>
</evidence>
<keyword evidence="10 14" id="KW-0472">Membrane</keyword>
<sequence length="491" mass="55629">MPSHSSEPVIDPSKDLEPKTETSSAVDQNKPEIPPFTLQNVLNDIISGIHSLIFDPECNKVIIPILLFLESSFTKIIIDRVAYTEIDYTAYMEQISLIQSGELDYENIYGGTGPLVYPAGHVFIYKILSVLTSGTENVGAGQGIFGYLYTFTQCLTFMVFANLELPPWCFYLSCLSKRLHSIYVLRLFNDCFGTLYSLLMVLCFQYGVAYKVQHKQFSAFLTKFMGPLFYSVAISVKMNALLYLPGVLVVLYFTNGENLLEVVPSVIVMVLFQLVIAYPFLTNGPLIRESYFKNAFDFKRKFMFKWTVNWKFVGEEVFNSDQFHKLLLGLHVGVLSLILITKFLQVNQTGKSFTQLVKDGFKIHKSTISPSHIINGCRLQSTNYITLLLVLTNFTGILFARSLHYQFLSWYAWTYPILLSVVFDNNIFGLIGGSVVYLAHEWCWNVYPSDEISSSVMIGLNSLVLVGCLLRLDFADFEGVADEISESKKDK</sequence>
<keyword evidence="17" id="KW-1185">Reference proteome</keyword>